<keyword evidence="3 6" id="KW-1133">Transmembrane helix</keyword>
<accession>A0AB34ILN1</accession>
<comment type="caution">
    <text evidence="7">The sequence shown here is derived from an EMBL/GenBank/DDBJ whole genome shotgun (WGS) entry which is preliminary data.</text>
</comment>
<feature type="region of interest" description="Disordered" evidence="5">
    <location>
        <begin position="395"/>
        <end position="426"/>
    </location>
</feature>
<evidence type="ECO:0000256" key="6">
    <source>
        <dbReference type="SAM" id="Phobius"/>
    </source>
</evidence>
<keyword evidence="8" id="KW-1185">Reference proteome</keyword>
<dbReference type="AlphaFoldDB" id="A0AB34ILN1"/>
<evidence type="ECO:0000256" key="1">
    <source>
        <dbReference type="ARBA" id="ARBA00004370"/>
    </source>
</evidence>
<dbReference type="GO" id="GO:0005375">
    <property type="term" value="F:copper ion transmembrane transporter activity"/>
    <property type="evidence" value="ECO:0007669"/>
    <property type="project" value="InterPro"/>
</dbReference>
<dbReference type="Proteomes" id="UP001515480">
    <property type="component" value="Unassembled WGS sequence"/>
</dbReference>
<dbReference type="PANTHER" id="PTHR40855:SF1">
    <property type="entry name" value="CLAVAMINATE SYNTHASE-LIKE PROTEIN"/>
    <property type="match status" value="1"/>
</dbReference>
<dbReference type="CDD" id="cd00371">
    <property type="entry name" value="HMA"/>
    <property type="match status" value="1"/>
</dbReference>
<feature type="transmembrane region" description="Helical" evidence="6">
    <location>
        <begin position="470"/>
        <end position="490"/>
    </location>
</feature>
<sequence length="666" mass="71228">MLAICPLGQSPHCITQALALDGAVVLSDVPGLRAARAAAFSHLFDCASARPSRMEIARMSDGSPRLTAASSTLRGEAHAFPECERLDEAADPLRAAVDLASSHVLRALESLVASRGRVLRRAPPPPPAAANASWYASLADVAHAGEQLEHFHAYLPRRGGAGGGAAVGLHTDGGLFIAMVPAMYARAAPAEGAFEPIPNPQPATSGFLVQRADGTVAGVPAELEDSSVVIALGDGWRDWLNPSLRTSLRSAPHSMVIPPSHAGARLWYGRMFLPPRDALLPPHGVMFADHRAAEARAVGVRGEEEGREKEVERALSLLPSGCASGKRFVRNLNSCGANQILCWHQCMDTGSLPCNEAATCRRPTGEAWLPEAEDHLCPSCLPKCDPASPPLAPPLHHHANHSLLPPPPPHHHANHSDHSDPLPPDHAPIALPPPPPFCTGPGSTMHMFGFSWMHDDCTVFLFGGWSLNTAGAFAGGVIGTFLLGVLFEWLKNYRFFLSRLKKTHLYHPCVHSRFVTACTFMGQATVGYFLMLLVMTYQTELFLAAIFGLGVGHMAWNSGLPLGEQADPCCIVDQALPAEKPHHSRVEIRPRGFTSTFARSISHTIKLGGMTNDSTSIVQQALLELPGVSKADVTEQEATVLTSKSVTTESLIEAIQQTGKQAFVVC</sequence>
<proteinExistence type="predicted"/>
<dbReference type="Gene3D" id="3.30.70.100">
    <property type="match status" value="1"/>
</dbReference>
<organism evidence="7 8">
    <name type="scientific">Prymnesium parvum</name>
    <name type="common">Toxic golden alga</name>
    <dbReference type="NCBI Taxonomy" id="97485"/>
    <lineage>
        <taxon>Eukaryota</taxon>
        <taxon>Haptista</taxon>
        <taxon>Haptophyta</taxon>
        <taxon>Prymnesiophyceae</taxon>
        <taxon>Prymnesiales</taxon>
        <taxon>Prymnesiaceae</taxon>
        <taxon>Prymnesium</taxon>
    </lineage>
</organism>
<dbReference type="Pfam" id="PF04145">
    <property type="entry name" value="Ctr"/>
    <property type="match status" value="2"/>
</dbReference>
<evidence type="ECO:0008006" key="9">
    <source>
        <dbReference type="Google" id="ProtNLM"/>
    </source>
</evidence>
<evidence type="ECO:0000313" key="7">
    <source>
        <dbReference type="EMBL" id="KAL1502925.1"/>
    </source>
</evidence>
<keyword evidence="4 6" id="KW-0472">Membrane</keyword>
<evidence type="ECO:0000256" key="3">
    <source>
        <dbReference type="ARBA" id="ARBA00022989"/>
    </source>
</evidence>
<keyword evidence="2 6" id="KW-0812">Transmembrane</keyword>
<evidence type="ECO:0000256" key="4">
    <source>
        <dbReference type="ARBA" id="ARBA00023136"/>
    </source>
</evidence>
<dbReference type="GO" id="GO:0046872">
    <property type="term" value="F:metal ion binding"/>
    <property type="evidence" value="ECO:0007669"/>
    <property type="project" value="InterPro"/>
</dbReference>
<evidence type="ECO:0000313" key="8">
    <source>
        <dbReference type="Proteomes" id="UP001515480"/>
    </source>
</evidence>
<reference evidence="7 8" key="1">
    <citation type="journal article" date="2024" name="Science">
        <title>Giant polyketide synthase enzymes in the biosynthesis of giant marine polyether toxins.</title>
        <authorList>
            <person name="Fallon T.R."/>
            <person name="Shende V.V."/>
            <person name="Wierzbicki I.H."/>
            <person name="Pendleton A.L."/>
            <person name="Watervoot N.F."/>
            <person name="Auber R.P."/>
            <person name="Gonzalez D.J."/>
            <person name="Wisecaver J.H."/>
            <person name="Moore B.S."/>
        </authorList>
    </citation>
    <scope>NUCLEOTIDE SEQUENCE [LARGE SCALE GENOMIC DNA]</scope>
    <source>
        <strain evidence="7 8">12B1</strain>
    </source>
</reference>
<evidence type="ECO:0000256" key="5">
    <source>
        <dbReference type="SAM" id="MobiDB-lite"/>
    </source>
</evidence>
<name>A0AB34ILN1_PRYPA</name>
<dbReference type="InterPro" id="IPR007274">
    <property type="entry name" value="Cop_transporter"/>
</dbReference>
<evidence type="ECO:0000256" key="2">
    <source>
        <dbReference type="ARBA" id="ARBA00022692"/>
    </source>
</evidence>
<comment type="subcellular location">
    <subcellularLocation>
        <location evidence="1">Membrane</location>
    </subcellularLocation>
</comment>
<dbReference type="InterPro" id="IPR036163">
    <property type="entry name" value="HMA_dom_sf"/>
</dbReference>
<dbReference type="GO" id="GO:0016020">
    <property type="term" value="C:membrane"/>
    <property type="evidence" value="ECO:0007669"/>
    <property type="project" value="UniProtKB-SubCell"/>
</dbReference>
<gene>
    <name evidence="7" type="ORF">AB1Y20_010997</name>
</gene>
<dbReference type="SUPFAM" id="SSF55008">
    <property type="entry name" value="HMA, heavy metal-associated domain"/>
    <property type="match status" value="1"/>
</dbReference>
<protein>
    <recommendedName>
        <fullName evidence="9">Copper transporter</fullName>
    </recommendedName>
</protein>
<dbReference type="EMBL" id="JBGBPQ010000022">
    <property type="protein sequence ID" value="KAL1502925.1"/>
    <property type="molecule type" value="Genomic_DNA"/>
</dbReference>
<dbReference type="InterPro" id="IPR006121">
    <property type="entry name" value="HMA_dom"/>
</dbReference>
<dbReference type="PANTHER" id="PTHR40855">
    <property type="entry name" value="DIOX_N DOMAIN-CONTAINING PROTEIN"/>
    <property type="match status" value="1"/>
</dbReference>
<feature type="transmembrane region" description="Helical" evidence="6">
    <location>
        <begin position="510"/>
        <end position="531"/>
    </location>
</feature>